<dbReference type="Gene3D" id="3.90.180.10">
    <property type="entry name" value="Medium-chain alcohol dehydrogenases, catalytic domain"/>
    <property type="match status" value="1"/>
</dbReference>
<proteinExistence type="predicted"/>
<dbReference type="GO" id="GO:0005829">
    <property type="term" value="C:cytosol"/>
    <property type="evidence" value="ECO:0007669"/>
    <property type="project" value="TreeGrafter"/>
</dbReference>
<evidence type="ECO:0000313" key="5">
    <source>
        <dbReference type="Proteomes" id="UP000190037"/>
    </source>
</evidence>
<dbReference type="Proteomes" id="UP000190037">
    <property type="component" value="Unassembled WGS sequence"/>
</dbReference>
<dbReference type="Gene3D" id="3.40.50.720">
    <property type="entry name" value="NAD(P)-binding Rossmann-like Domain"/>
    <property type="match status" value="1"/>
</dbReference>
<dbReference type="GO" id="GO:0070402">
    <property type="term" value="F:NADPH binding"/>
    <property type="evidence" value="ECO:0007669"/>
    <property type="project" value="TreeGrafter"/>
</dbReference>
<dbReference type="SUPFAM" id="SSF50129">
    <property type="entry name" value="GroES-like"/>
    <property type="match status" value="1"/>
</dbReference>
<dbReference type="SMART" id="SM00829">
    <property type="entry name" value="PKS_ER"/>
    <property type="match status" value="1"/>
</dbReference>
<evidence type="ECO:0000313" key="4">
    <source>
        <dbReference type="EMBL" id="OPC82717.1"/>
    </source>
</evidence>
<dbReference type="AlphaFoldDB" id="A0A1T3P0T4"/>
<dbReference type="InterPro" id="IPR011032">
    <property type="entry name" value="GroES-like_sf"/>
</dbReference>
<dbReference type="EMBL" id="MWQN01000001">
    <property type="protein sequence ID" value="OPC82717.1"/>
    <property type="molecule type" value="Genomic_DNA"/>
</dbReference>
<sequence length="312" mass="31995">MRRVRYYRNGGPDVLRLEQVPDAEVPAPGPGELLIRTEAIGVSLPSVRKVREGGLPLPGVFGGDVAGEVASTGPDVTGFAVGDRVVAISFTDAYAESALAPVFTASHIPAAASAVDAVALVRGGHVALAALASAGSVEGRSVLVTGAASGAGHLAVQLARTRGASRVVAAVGSPAKAGFLRGLGVDEVVSYADESWGEPVDVVLDGVGGEVLPRAVAALAPFGRLVFFNSGGGTVPAWELLAGARTITGMSMARFSTAFPEMYERHRHELWDLALSGRLRVVVHGTYALADAAKAHEVIEARANLGKVVLLP</sequence>
<dbReference type="SUPFAM" id="SSF51735">
    <property type="entry name" value="NAD(P)-binding Rossmann-fold domains"/>
    <property type="match status" value="1"/>
</dbReference>
<evidence type="ECO:0000256" key="2">
    <source>
        <dbReference type="ARBA" id="ARBA00023002"/>
    </source>
</evidence>
<dbReference type="GO" id="GO:0003960">
    <property type="term" value="F:quinone reductase (NADPH) activity"/>
    <property type="evidence" value="ECO:0007669"/>
    <property type="project" value="TreeGrafter"/>
</dbReference>
<dbReference type="RefSeq" id="WP_078976991.1">
    <property type="nucleotide sequence ID" value="NZ_MWQN01000001.1"/>
</dbReference>
<dbReference type="Pfam" id="PF13602">
    <property type="entry name" value="ADH_zinc_N_2"/>
    <property type="match status" value="1"/>
</dbReference>
<dbReference type="InterPro" id="IPR036291">
    <property type="entry name" value="NAD(P)-bd_dom_sf"/>
</dbReference>
<dbReference type="InterPro" id="IPR013154">
    <property type="entry name" value="ADH-like_N"/>
</dbReference>
<keyword evidence="5" id="KW-1185">Reference proteome</keyword>
<dbReference type="STRING" id="159449.B4N89_18780"/>
<organism evidence="4 5">
    <name type="scientific">Embleya scabrispora</name>
    <dbReference type="NCBI Taxonomy" id="159449"/>
    <lineage>
        <taxon>Bacteria</taxon>
        <taxon>Bacillati</taxon>
        <taxon>Actinomycetota</taxon>
        <taxon>Actinomycetes</taxon>
        <taxon>Kitasatosporales</taxon>
        <taxon>Streptomycetaceae</taxon>
        <taxon>Embleya</taxon>
    </lineage>
</organism>
<feature type="domain" description="Enoyl reductase (ER)" evidence="3">
    <location>
        <begin position="10"/>
        <end position="310"/>
    </location>
</feature>
<comment type="caution">
    <text evidence="4">The sequence shown here is derived from an EMBL/GenBank/DDBJ whole genome shotgun (WGS) entry which is preliminary data.</text>
</comment>
<reference evidence="4 5" key="1">
    <citation type="submission" date="2017-03" db="EMBL/GenBank/DDBJ databases">
        <title>Draft genome sequence of Streptomyces scabrisporus NF3, endophyte isolated from Amphipterygium adstringens.</title>
        <authorList>
            <person name="Vazquez M."/>
            <person name="Ceapa C.D."/>
            <person name="Rodriguez Luna D."/>
            <person name="Sanchez Esquivel S."/>
        </authorList>
    </citation>
    <scope>NUCLEOTIDE SEQUENCE [LARGE SCALE GENOMIC DNA]</scope>
    <source>
        <strain evidence="4 5">NF3</strain>
    </source>
</reference>
<dbReference type="OrthoDB" id="4071145at2"/>
<accession>A0A1T3P0T4</accession>
<dbReference type="GO" id="GO:0035925">
    <property type="term" value="F:mRNA 3'-UTR AU-rich region binding"/>
    <property type="evidence" value="ECO:0007669"/>
    <property type="project" value="TreeGrafter"/>
</dbReference>
<keyword evidence="2" id="KW-0560">Oxidoreductase</keyword>
<dbReference type="PANTHER" id="PTHR48106:SF13">
    <property type="entry name" value="QUINONE OXIDOREDUCTASE-RELATED"/>
    <property type="match status" value="1"/>
</dbReference>
<evidence type="ECO:0000259" key="3">
    <source>
        <dbReference type="SMART" id="SM00829"/>
    </source>
</evidence>
<dbReference type="InterPro" id="IPR020843">
    <property type="entry name" value="ER"/>
</dbReference>
<name>A0A1T3P0T4_9ACTN</name>
<evidence type="ECO:0000256" key="1">
    <source>
        <dbReference type="ARBA" id="ARBA00022857"/>
    </source>
</evidence>
<dbReference type="PANTHER" id="PTHR48106">
    <property type="entry name" value="QUINONE OXIDOREDUCTASE PIG3-RELATED"/>
    <property type="match status" value="1"/>
</dbReference>
<gene>
    <name evidence="4" type="ORF">B4N89_18780</name>
</gene>
<dbReference type="Pfam" id="PF08240">
    <property type="entry name" value="ADH_N"/>
    <property type="match status" value="1"/>
</dbReference>
<protein>
    <submittedName>
        <fullName evidence="4">NADPH:quinone reductase</fullName>
    </submittedName>
</protein>
<keyword evidence="1" id="KW-0521">NADP</keyword>